<feature type="compositionally biased region" description="Acidic residues" evidence="1">
    <location>
        <begin position="512"/>
        <end position="521"/>
    </location>
</feature>
<dbReference type="Pfam" id="PF01302">
    <property type="entry name" value="CAP_GLY"/>
    <property type="match status" value="1"/>
</dbReference>
<feature type="region of interest" description="Disordered" evidence="1">
    <location>
        <begin position="94"/>
        <end position="141"/>
    </location>
</feature>
<name>A0AAN9Y7S9_9HEMI</name>
<reference evidence="3 4" key="1">
    <citation type="submission" date="2024-03" db="EMBL/GenBank/DDBJ databases">
        <title>Adaptation during the transition from Ophiocordyceps entomopathogen to insect associate is accompanied by gene loss and intensified selection.</title>
        <authorList>
            <person name="Ward C.M."/>
            <person name="Onetto C.A."/>
            <person name="Borneman A.R."/>
        </authorList>
    </citation>
    <scope>NUCLEOTIDE SEQUENCE [LARGE SCALE GENOMIC DNA]</scope>
    <source>
        <strain evidence="3">AWRI1</strain>
        <tissue evidence="3">Single Adult Female</tissue>
    </source>
</reference>
<dbReference type="PROSITE" id="PS50245">
    <property type="entry name" value="CAP_GLY_2"/>
    <property type="match status" value="1"/>
</dbReference>
<comment type="caution">
    <text evidence="3">The sequence shown here is derived from an EMBL/GenBank/DDBJ whole genome shotgun (WGS) entry which is preliminary data.</text>
</comment>
<feature type="compositionally biased region" description="Basic and acidic residues" evidence="1">
    <location>
        <begin position="95"/>
        <end position="107"/>
    </location>
</feature>
<feature type="region of interest" description="Disordered" evidence="1">
    <location>
        <begin position="222"/>
        <end position="263"/>
    </location>
</feature>
<dbReference type="Proteomes" id="UP001367676">
    <property type="component" value="Unassembled WGS sequence"/>
</dbReference>
<feature type="compositionally biased region" description="Basic and acidic residues" evidence="1">
    <location>
        <begin position="222"/>
        <end position="234"/>
    </location>
</feature>
<protein>
    <recommendedName>
        <fullName evidence="2">CAP-Gly domain-containing protein</fullName>
    </recommendedName>
</protein>
<feature type="domain" description="CAP-Gly" evidence="2">
    <location>
        <begin position="604"/>
        <end position="637"/>
    </location>
</feature>
<evidence type="ECO:0000259" key="2">
    <source>
        <dbReference type="PROSITE" id="PS50245"/>
    </source>
</evidence>
<keyword evidence="4" id="KW-1185">Reference proteome</keyword>
<evidence type="ECO:0000313" key="3">
    <source>
        <dbReference type="EMBL" id="KAK7598356.1"/>
    </source>
</evidence>
<organism evidence="3 4">
    <name type="scientific">Parthenolecanium corni</name>
    <dbReference type="NCBI Taxonomy" id="536013"/>
    <lineage>
        <taxon>Eukaryota</taxon>
        <taxon>Metazoa</taxon>
        <taxon>Ecdysozoa</taxon>
        <taxon>Arthropoda</taxon>
        <taxon>Hexapoda</taxon>
        <taxon>Insecta</taxon>
        <taxon>Pterygota</taxon>
        <taxon>Neoptera</taxon>
        <taxon>Paraneoptera</taxon>
        <taxon>Hemiptera</taxon>
        <taxon>Sternorrhyncha</taxon>
        <taxon>Coccoidea</taxon>
        <taxon>Coccidae</taxon>
        <taxon>Parthenolecanium</taxon>
    </lineage>
</organism>
<sequence length="637" mass="71377">MAAHGKVWTGSEDLKSANTNYLDTVRALHQTVVCLRKALERSQCELHLLKTKVVVEPSESKFSNTIEQLALENHVLRRKILAEKRFDFIAEPMETTDKSLTDEHSLSEEQPQAEQLDNIDDPSTNDLTKSNPLCRATTNSEDSEEVDDIELIFTTDDTKIGVQEELEPISDDGEEFESKSEINVPAVVMQSVLVETDISKCGVVYDHENTFANLATVTSEAAQRKEHQPFDPKHLSPGQPNFATTRPVLPHEGAGASSYRDSEAQTDISAVPPHWKSESFLVHNKTSQTFPTLPSKFTVPVKEASKKCSLKLTDKTREARRILLSDINFTSMVPELSRSVDHLYPNGLRLPTSNSAVKLLKSPAMLSTGSSCSRFEFNVGTSNWNCYDNLYVSDHDRSTQDLHAKRRQSWRPSIFSLDTYYTNRTSSVPPSPTLRRHSAAMSTYLQNNGDSQFCYALPDKFNMKTVSNATLRNASSTSVNRKPKSKVSFKESLFSKNTGSRQSLPNMYVDTESGEESTDSLIDESEECVQKTIETTLNSIDWPYIGYRYVGRTYSVPNLFLEFSPPLSARPFIARSPNDLKTNYFVKVINKDGRVVGGRVQFVGSIPGKSEPYIGILLPPSMGETDGSFQGFRYFTW</sequence>
<accession>A0AAN9Y7S9</accession>
<feature type="compositionally biased region" description="Polar residues" evidence="1">
    <location>
        <begin position="108"/>
        <end position="140"/>
    </location>
</feature>
<gene>
    <name evidence="3" type="ORF">V9T40_006591</name>
</gene>
<feature type="region of interest" description="Disordered" evidence="1">
    <location>
        <begin position="497"/>
        <end position="521"/>
    </location>
</feature>
<evidence type="ECO:0000256" key="1">
    <source>
        <dbReference type="SAM" id="MobiDB-lite"/>
    </source>
</evidence>
<dbReference type="AlphaFoldDB" id="A0AAN9Y7S9"/>
<dbReference type="Gene3D" id="2.30.30.190">
    <property type="entry name" value="CAP Gly-rich-like domain"/>
    <property type="match status" value="1"/>
</dbReference>
<dbReference type="SUPFAM" id="SSF74924">
    <property type="entry name" value="Cap-Gly domain"/>
    <property type="match status" value="1"/>
</dbReference>
<dbReference type="EMBL" id="JBBCAQ010000014">
    <property type="protein sequence ID" value="KAK7598356.1"/>
    <property type="molecule type" value="Genomic_DNA"/>
</dbReference>
<evidence type="ECO:0000313" key="4">
    <source>
        <dbReference type="Proteomes" id="UP001367676"/>
    </source>
</evidence>
<dbReference type="InterPro" id="IPR036859">
    <property type="entry name" value="CAP-Gly_dom_sf"/>
</dbReference>
<proteinExistence type="predicted"/>
<dbReference type="InterPro" id="IPR000938">
    <property type="entry name" value="CAP-Gly_domain"/>
</dbReference>